<evidence type="ECO:0000313" key="3">
    <source>
        <dbReference type="Proteomes" id="UP000178885"/>
    </source>
</evidence>
<name>A0A1F6TVR1_9PROT</name>
<dbReference type="Proteomes" id="UP000178885">
    <property type="component" value="Unassembled WGS sequence"/>
</dbReference>
<comment type="caution">
    <text evidence="2">The sequence shown here is derived from an EMBL/GenBank/DDBJ whole genome shotgun (WGS) entry which is preliminary data.</text>
</comment>
<dbReference type="PANTHER" id="PTHR30531">
    <property type="entry name" value="FLAGELLAR BIOSYNTHETIC PROTEIN FLHB"/>
    <property type="match status" value="1"/>
</dbReference>
<dbReference type="GO" id="GO:0009306">
    <property type="term" value="P:protein secretion"/>
    <property type="evidence" value="ECO:0007669"/>
    <property type="project" value="InterPro"/>
</dbReference>
<organism evidence="2 3">
    <name type="scientific">Candidatus Muproteobacteria bacterium RBG_16_65_34</name>
    <dbReference type="NCBI Taxonomy" id="1817760"/>
    <lineage>
        <taxon>Bacteria</taxon>
        <taxon>Pseudomonadati</taxon>
        <taxon>Pseudomonadota</taxon>
        <taxon>Candidatus Muproteobacteria</taxon>
    </lineage>
</organism>
<dbReference type="AlphaFoldDB" id="A0A1F6TVR1"/>
<dbReference type="InterPro" id="IPR029025">
    <property type="entry name" value="T3SS_substrate_exporter_C"/>
</dbReference>
<proteinExistence type="inferred from homology"/>
<evidence type="ECO:0000313" key="2">
    <source>
        <dbReference type="EMBL" id="OGI49234.1"/>
    </source>
</evidence>
<comment type="similarity">
    <text evidence="1">Belongs to the type III secretion exporter family.</text>
</comment>
<dbReference type="EMBL" id="MFSU01000002">
    <property type="protein sequence ID" value="OGI49234.1"/>
    <property type="molecule type" value="Genomic_DNA"/>
</dbReference>
<dbReference type="SUPFAM" id="SSF160544">
    <property type="entry name" value="EscU C-terminal domain-like"/>
    <property type="match status" value="1"/>
</dbReference>
<accession>A0A1F6TVR1</accession>
<evidence type="ECO:0000256" key="1">
    <source>
        <dbReference type="ARBA" id="ARBA00010690"/>
    </source>
</evidence>
<dbReference type="PANTHER" id="PTHR30531:SF12">
    <property type="entry name" value="FLAGELLAR BIOSYNTHETIC PROTEIN FLHB"/>
    <property type="match status" value="1"/>
</dbReference>
<sequence length="94" mass="9949">MSRDDGKPPQTEAFALHYGGRGAPRVTASGKGYVAEEILAAAKKHGVPLYEDANLARLLARVELGDEVPRALYVAVAKVIAFAYLVRGKAPNSG</sequence>
<reference evidence="2 3" key="1">
    <citation type="journal article" date="2016" name="Nat. Commun.">
        <title>Thousands of microbial genomes shed light on interconnected biogeochemical processes in an aquifer system.</title>
        <authorList>
            <person name="Anantharaman K."/>
            <person name="Brown C.T."/>
            <person name="Hug L.A."/>
            <person name="Sharon I."/>
            <person name="Castelle C.J."/>
            <person name="Probst A.J."/>
            <person name="Thomas B.C."/>
            <person name="Singh A."/>
            <person name="Wilkins M.J."/>
            <person name="Karaoz U."/>
            <person name="Brodie E.L."/>
            <person name="Williams K.H."/>
            <person name="Hubbard S.S."/>
            <person name="Banfield J.F."/>
        </authorList>
    </citation>
    <scope>NUCLEOTIDE SEQUENCE [LARGE SCALE GENOMIC DNA]</scope>
</reference>
<gene>
    <name evidence="2" type="ORF">A2151_03815</name>
</gene>
<dbReference type="Pfam" id="PF01312">
    <property type="entry name" value="Bac_export_2"/>
    <property type="match status" value="1"/>
</dbReference>
<evidence type="ECO:0008006" key="4">
    <source>
        <dbReference type="Google" id="ProtNLM"/>
    </source>
</evidence>
<dbReference type="GO" id="GO:0005886">
    <property type="term" value="C:plasma membrane"/>
    <property type="evidence" value="ECO:0007669"/>
    <property type="project" value="TreeGrafter"/>
</dbReference>
<dbReference type="InterPro" id="IPR006135">
    <property type="entry name" value="T3SS_substrate_exporter"/>
</dbReference>
<dbReference type="STRING" id="1817760.A2151_03815"/>
<protein>
    <recommendedName>
        <fullName evidence="4">Flagellar biosynthesis protein FlhB</fullName>
    </recommendedName>
</protein>
<dbReference type="Gene3D" id="3.40.1690.10">
    <property type="entry name" value="secretion proteins EscU"/>
    <property type="match status" value="1"/>
</dbReference>